<dbReference type="InterPro" id="IPR014776">
    <property type="entry name" value="4pyrrole_Mease_sub2"/>
</dbReference>
<dbReference type="InterPro" id="IPR006363">
    <property type="entry name" value="Cbl_synth_CobJ/CibH_dom"/>
</dbReference>
<name>A0A484H6R3_9ZZZZ</name>
<keyword evidence="2" id="KW-0169">Cobalamin biosynthesis</keyword>
<dbReference type="Pfam" id="PF00590">
    <property type="entry name" value="TP_methylase"/>
    <property type="match status" value="1"/>
</dbReference>
<feature type="domain" description="Cobalamin synthesis G N-terminal" evidence="8">
    <location>
        <begin position="60"/>
        <end position="140"/>
    </location>
</feature>
<dbReference type="GO" id="GO:0032259">
    <property type="term" value="P:methylation"/>
    <property type="evidence" value="ECO:0007669"/>
    <property type="project" value="UniProtKB-KW"/>
</dbReference>
<dbReference type="InterPro" id="IPR051810">
    <property type="entry name" value="Precorrin_MeTrfase"/>
</dbReference>
<dbReference type="InterPro" id="IPR021744">
    <property type="entry name" value="CbiG_N"/>
</dbReference>
<dbReference type="SUPFAM" id="SSF159672">
    <property type="entry name" value="CbiG N-terminal domain-like"/>
    <property type="match status" value="1"/>
</dbReference>
<dbReference type="Gene3D" id="3.40.1010.10">
    <property type="entry name" value="Cobalt-precorrin-4 Transmethylase, Domain 1"/>
    <property type="match status" value="1"/>
</dbReference>
<sequence>MSMKMSTTSHYGTPVVVVLGSSGIETARRIIHALPGARLHGLKGRVQDSGFDDLFTETTEHLRRLFQEGHAIVGVCASGILVRTLGPVLAHKQDEPPLLAVAANGSAVVPLIGGHRGANGLARTLACLFHVTPAITTASDVRWGLALDEPPAGWRVANNSVATRAILATLVDGKPVTLQVEAGRADWITATGAPFVSTPSALTVRVTDRLVTMSHRTLVLHPPTLAIGVGCERGVLPEILMHHVFLTLAYYKLSPQSVAVVASLDLKADEPAVLALAQMLSVPARFLSVDELESMTPRLSQPSEVVFQAVGCHGVAEAAALAAAGRDSALVVNKHCGQQVTCAIARASYTINPMQVGRARGRLHVVGIGPGAPEWRTPAASAAIAESDHLVGYGLYLDLIGHAADGKERHDGPLGTERDRVCQALNLAATGETVSLICSGDAGIYALATLVFELMDIAVRADWNRIEVNVVPGVSAVQAAAARVGAPLGHDFCAISLSDLLTPWPIIARRLQAAATADFIIALYNPVSQRRQNQLRQARDILLVSRPAQTPVVLAHNLGRAGEHVTIIRLDELSPWQVNMLTLVIVGNNESRCVTIGRRRWVYTPRGYKKLQTDAQLTATSAEN</sequence>
<dbReference type="SUPFAM" id="SSF159664">
    <property type="entry name" value="CobE/GbiG C-terminal domain-like"/>
    <property type="match status" value="1"/>
</dbReference>
<dbReference type="Gene3D" id="3.30.950.10">
    <property type="entry name" value="Methyltransferase, Cobalt-precorrin-4 Transmethylase, Domain 2"/>
    <property type="match status" value="1"/>
</dbReference>
<dbReference type="InterPro" id="IPR002750">
    <property type="entry name" value="CobE/GbiG_C"/>
</dbReference>
<dbReference type="Gene3D" id="3.40.50.11220">
    <property type="match status" value="1"/>
</dbReference>
<dbReference type="UniPathway" id="UPA00148"/>
<dbReference type="PANTHER" id="PTHR47036:SF1">
    <property type="entry name" value="COBALT-FACTOR III C(17)-METHYLTRANSFERASE-RELATED"/>
    <property type="match status" value="1"/>
</dbReference>
<dbReference type="InterPro" id="IPR038029">
    <property type="entry name" value="GbiG_N_sf"/>
</dbReference>
<dbReference type="InterPro" id="IPR036518">
    <property type="entry name" value="CobE/GbiG_C_sf"/>
</dbReference>
<dbReference type="InterPro" id="IPR000878">
    <property type="entry name" value="4pyrrol_Mease"/>
</dbReference>
<evidence type="ECO:0000256" key="5">
    <source>
        <dbReference type="ARBA" id="ARBA00022691"/>
    </source>
</evidence>
<evidence type="ECO:0000256" key="1">
    <source>
        <dbReference type="ARBA" id="ARBA00004953"/>
    </source>
</evidence>
<dbReference type="PANTHER" id="PTHR47036">
    <property type="entry name" value="COBALT-FACTOR III C(17)-METHYLTRANSFERASE-RELATED"/>
    <property type="match status" value="1"/>
</dbReference>
<dbReference type="Gene3D" id="3.30.420.180">
    <property type="entry name" value="CobE/GbiG C-terminal domain"/>
    <property type="match status" value="1"/>
</dbReference>
<feature type="domain" description="Tetrapyrrole methylase" evidence="6">
    <location>
        <begin position="362"/>
        <end position="573"/>
    </location>
</feature>
<reference evidence="9" key="1">
    <citation type="submission" date="2018-10" db="EMBL/GenBank/DDBJ databases">
        <authorList>
            <person name="Gruber-Vodicka H."/>
            <person name="Jaeckle O."/>
        </authorList>
    </citation>
    <scope>NUCLEOTIDE SEQUENCE</scope>
</reference>
<comment type="pathway">
    <text evidence="1">Cofactor biosynthesis; adenosylcobalamin biosynthesis.</text>
</comment>
<dbReference type="SUPFAM" id="SSF53790">
    <property type="entry name" value="Tetrapyrrole methylase"/>
    <property type="match status" value="1"/>
</dbReference>
<evidence type="ECO:0000256" key="2">
    <source>
        <dbReference type="ARBA" id="ARBA00022573"/>
    </source>
</evidence>
<dbReference type="EMBL" id="LR026963">
    <property type="protein sequence ID" value="VBB69111.1"/>
    <property type="molecule type" value="Genomic_DNA"/>
</dbReference>
<evidence type="ECO:0000259" key="6">
    <source>
        <dbReference type="Pfam" id="PF00590"/>
    </source>
</evidence>
<evidence type="ECO:0000256" key="4">
    <source>
        <dbReference type="ARBA" id="ARBA00022679"/>
    </source>
</evidence>
<protein>
    <submittedName>
        <fullName evidence="9">Cobalamin biosynthesis protein CbiG / Cobalt-precorrin-3b C17-methyltransferase</fullName>
    </submittedName>
</protein>
<dbReference type="Pfam" id="PF11760">
    <property type="entry name" value="CbiG_N"/>
    <property type="match status" value="1"/>
</dbReference>
<dbReference type="NCBIfam" id="TIGR01466">
    <property type="entry name" value="cobJ_cbiH"/>
    <property type="match status" value="1"/>
</dbReference>
<evidence type="ECO:0000259" key="7">
    <source>
        <dbReference type="Pfam" id="PF01890"/>
    </source>
</evidence>
<dbReference type="Pfam" id="PF01890">
    <property type="entry name" value="CbiG_C"/>
    <property type="match status" value="1"/>
</dbReference>
<dbReference type="GO" id="GO:0008168">
    <property type="term" value="F:methyltransferase activity"/>
    <property type="evidence" value="ECO:0007669"/>
    <property type="project" value="UniProtKB-KW"/>
</dbReference>
<evidence type="ECO:0000259" key="8">
    <source>
        <dbReference type="Pfam" id="PF11760"/>
    </source>
</evidence>
<keyword evidence="5" id="KW-0949">S-adenosyl-L-methionine</keyword>
<keyword evidence="4 9" id="KW-0808">Transferase</keyword>
<organism evidence="9">
    <name type="scientific">invertebrate metagenome</name>
    <dbReference type="NCBI Taxonomy" id="1711999"/>
    <lineage>
        <taxon>unclassified sequences</taxon>
        <taxon>metagenomes</taxon>
        <taxon>organismal metagenomes</taxon>
    </lineage>
</organism>
<proteinExistence type="predicted"/>
<feature type="domain" description="CobE/GbiG C-terminal" evidence="7">
    <location>
        <begin position="225"/>
        <end position="345"/>
    </location>
</feature>
<keyword evidence="3 9" id="KW-0489">Methyltransferase</keyword>
<accession>A0A484H6R3</accession>
<evidence type="ECO:0000313" key="9">
    <source>
        <dbReference type="EMBL" id="VBB69111.1"/>
    </source>
</evidence>
<dbReference type="InterPro" id="IPR014777">
    <property type="entry name" value="4pyrrole_Mease_sub1"/>
</dbReference>
<dbReference type="AlphaFoldDB" id="A0A484H6R3"/>
<gene>
    <name evidence="9" type="ORF">RIEGSTA812A_PEG_584</name>
</gene>
<evidence type="ECO:0000256" key="3">
    <source>
        <dbReference type="ARBA" id="ARBA00022603"/>
    </source>
</evidence>
<dbReference type="GO" id="GO:0009236">
    <property type="term" value="P:cobalamin biosynthetic process"/>
    <property type="evidence" value="ECO:0007669"/>
    <property type="project" value="UniProtKB-UniPathway"/>
</dbReference>
<dbReference type="InterPro" id="IPR035996">
    <property type="entry name" value="4pyrrol_Methylase_sf"/>
</dbReference>
<dbReference type="CDD" id="cd11646">
    <property type="entry name" value="Precorrin_3B_C17_MT"/>
    <property type="match status" value="1"/>
</dbReference>